<protein>
    <submittedName>
        <fullName evidence="3">DNA-binding protein Rfx5</fullName>
    </submittedName>
</protein>
<gene>
    <name evidence="3" type="ORF">KUF71_016715</name>
</gene>
<feature type="region of interest" description="Disordered" evidence="1">
    <location>
        <begin position="125"/>
        <end position="187"/>
    </location>
</feature>
<sequence>MDAVTRGTASPRLRDPGPGRKVADELPPAFASVQQEINYYARFLQPLVTALPAESDRATAAQWSLVLTAGDARPGVHDEYLRQLLVCCALGRLLGVFATPPPSATLRPLPERHTLAWLKRTAHALEERERAPRNAGEAEAKATTTPESEQGQGQADAGSGEDKPDGGSGRDGAAPGGADAGEPADRQPVRVEVSAGGSQYLAVQEGKDDGDDCHFYLAFSPEPLTQWVGVPDIPDEQVPQVVVPEEPSGGSGRSGTQGSGSVPWLSSHEGEGLDWLIANPGFLTLPSAERPDSDLWQEASPEPHDDAFADYGPGTTVDDAALPTQSVWLEDEWGGLSEADAVLLDHGPGPGPGLGGSLGLHQQWRPAEQVIAELGVTGLGGDGLEDPWSEPVASAGTSPHFSPDYGAPNLSPVFGGGGGGPPAFQSPAADRPVRTTPGAGAGAGTGTPRSQVRLLIGTPSKEAVVVPGESSPRSLRSAVSSRPASPASASIF</sequence>
<feature type="compositionally biased region" description="Basic and acidic residues" evidence="1">
    <location>
        <begin position="125"/>
        <end position="140"/>
    </location>
</feature>
<dbReference type="GO" id="GO:0003677">
    <property type="term" value="F:DNA binding"/>
    <property type="evidence" value="ECO:0007669"/>
    <property type="project" value="UniProtKB-KW"/>
</dbReference>
<comment type="caution">
    <text evidence="3">The sequence shown here is derived from an EMBL/GenBank/DDBJ whole genome shotgun (WGS) entry which is preliminary data.</text>
</comment>
<feature type="region of interest" description="Disordered" evidence="1">
    <location>
        <begin position="242"/>
        <end position="267"/>
    </location>
</feature>
<evidence type="ECO:0000256" key="1">
    <source>
        <dbReference type="SAM" id="MobiDB-lite"/>
    </source>
</evidence>
<feature type="compositionally biased region" description="Polar residues" evidence="1">
    <location>
        <begin position="142"/>
        <end position="153"/>
    </location>
</feature>
<organism evidence="3 4">
    <name type="scientific">Frankliniella fusca</name>
    <dbReference type="NCBI Taxonomy" id="407009"/>
    <lineage>
        <taxon>Eukaryota</taxon>
        <taxon>Metazoa</taxon>
        <taxon>Ecdysozoa</taxon>
        <taxon>Arthropoda</taxon>
        <taxon>Hexapoda</taxon>
        <taxon>Insecta</taxon>
        <taxon>Pterygota</taxon>
        <taxon>Neoptera</taxon>
        <taxon>Paraneoptera</taxon>
        <taxon>Thysanoptera</taxon>
        <taxon>Terebrantia</taxon>
        <taxon>Thripoidea</taxon>
        <taxon>Thripidae</taxon>
        <taxon>Frankliniella</taxon>
    </lineage>
</organism>
<feature type="compositionally biased region" description="Gly residues" evidence="1">
    <location>
        <begin position="166"/>
        <end position="179"/>
    </location>
</feature>
<feature type="compositionally biased region" description="Gly residues" evidence="1">
    <location>
        <begin position="249"/>
        <end position="258"/>
    </location>
</feature>
<evidence type="ECO:0000313" key="3">
    <source>
        <dbReference type="EMBL" id="KAK3928468.1"/>
    </source>
</evidence>
<dbReference type="Proteomes" id="UP001219518">
    <property type="component" value="Unassembled WGS sequence"/>
</dbReference>
<feature type="region of interest" description="Disordered" evidence="1">
    <location>
        <begin position="387"/>
        <end position="492"/>
    </location>
</feature>
<feature type="compositionally biased region" description="Low complexity" evidence="1">
    <location>
        <begin position="470"/>
        <end position="492"/>
    </location>
</feature>
<dbReference type="InterPro" id="IPR027831">
    <property type="entry name" value="DUF4485"/>
</dbReference>
<dbReference type="AlphaFoldDB" id="A0AAE1HW11"/>
<reference evidence="3" key="1">
    <citation type="submission" date="2021-07" db="EMBL/GenBank/DDBJ databases">
        <authorList>
            <person name="Catto M.A."/>
            <person name="Jacobson A."/>
            <person name="Kennedy G."/>
            <person name="Labadie P."/>
            <person name="Hunt B.G."/>
            <person name="Srinivasan R."/>
        </authorList>
    </citation>
    <scope>NUCLEOTIDE SEQUENCE</scope>
    <source>
        <strain evidence="3">PL_HMW_Pooled</strain>
        <tissue evidence="3">Head</tissue>
    </source>
</reference>
<name>A0AAE1HW11_9NEOP</name>
<keyword evidence="4" id="KW-1185">Reference proteome</keyword>
<reference evidence="3" key="2">
    <citation type="journal article" date="2023" name="BMC Genomics">
        <title>Pest status, molecular evolution, and epigenetic factors derived from the genome assembly of Frankliniella fusca, a thysanopteran phytovirus vector.</title>
        <authorList>
            <person name="Catto M.A."/>
            <person name="Labadie P.E."/>
            <person name="Jacobson A.L."/>
            <person name="Kennedy G.G."/>
            <person name="Srinivasan R."/>
            <person name="Hunt B.G."/>
        </authorList>
    </citation>
    <scope>NUCLEOTIDE SEQUENCE</scope>
    <source>
        <strain evidence="3">PL_HMW_Pooled</strain>
    </source>
</reference>
<proteinExistence type="predicted"/>
<evidence type="ECO:0000259" key="2">
    <source>
        <dbReference type="Pfam" id="PF14846"/>
    </source>
</evidence>
<dbReference type="Pfam" id="PF14846">
    <property type="entry name" value="DUF4485"/>
    <property type="match status" value="1"/>
</dbReference>
<keyword evidence="3" id="KW-0238">DNA-binding</keyword>
<feature type="compositionally biased region" description="Basic and acidic residues" evidence="1">
    <location>
        <begin position="12"/>
        <end position="24"/>
    </location>
</feature>
<accession>A0AAE1HW11</accession>
<feature type="domain" description="DUF4485" evidence="2">
    <location>
        <begin position="34"/>
        <end position="111"/>
    </location>
</feature>
<feature type="region of interest" description="Disordered" evidence="1">
    <location>
        <begin position="1"/>
        <end position="24"/>
    </location>
</feature>
<evidence type="ECO:0000313" key="4">
    <source>
        <dbReference type="Proteomes" id="UP001219518"/>
    </source>
</evidence>
<dbReference type="EMBL" id="JAHWGI010001331">
    <property type="protein sequence ID" value="KAK3928468.1"/>
    <property type="molecule type" value="Genomic_DNA"/>
</dbReference>